<protein>
    <recommendedName>
        <fullName evidence="8">Zn(2)-C6 fungal-type domain-containing protein</fullName>
    </recommendedName>
</protein>
<evidence type="ECO:0000313" key="9">
    <source>
        <dbReference type="EMBL" id="KAA8908435.1"/>
    </source>
</evidence>
<dbReference type="CDD" id="cd00067">
    <property type="entry name" value="GAL4"/>
    <property type="match status" value="1"/>
</dbReference>
<evidence type="ECO:0000256" key="5">
    <source>
        <dbReference type="ARBA" id="ARBA00023163"/>
    </source>
</evidence>
<dbReference type="PANTHER" id="PTHR36206:SF13">
    <property type="entry name" value="TRANSCRIPTIONAL REGULATORY PROTEIN MOC3"/>
    <property type="match status" value="1"/>
</dbReference>
<dbReference type="OrthoDB" id="3598904at2759"/>
<evidence type="ECO:0000313" key="10">
    <source>
        <dbReference type="Proteomes" id="UP000761534"/>
    </source>
</evidence>
<feature type="region of interest" description="Disordered" evidence="7">
    <location>
        <begin position="107"/>
        <end position="137"/>
    </location>
</feature>
<keyword evidence="1" id="KW-0479">Metal-binding</keyword>
<keyword evidence="2" id="KW-0862">Zinc</keyword>
<dbReference type="PROSITE" id="PS50048">
    <property type="entry name" value="ZN2_CY6_FUNGAL_2"/>
    <property type="match status" value="1"/>
</dbReference>
<feature type="region of interest" description="Disordered" evidence="7">
    <location>
        <begin position="1"/>
        <end position="44"/>
    </location>
</feature>
<sequence length="419" mass="46039">PPPPPLASAGGCAQIPPPPPPPPPPPVGGSPTSTGRPKVGLGIYPGEQQPVLAAGKDVKRRTKTGCLTCRKRRIKCDEKHPTCSNCDKSKRICLGYDPIFRITADRRRTRKQGVVKRPTTPTPTPTPVSAAPPSRNNRMKINSLLDAAAVLDNDKKEEPKSSPVVRWASWSQLCQYYSEHVGPHLNNMFHTDRFTEITISSSNSSGQELAVLEAVRQIVTNLCPSFYLGDLTVDETKMPKLEELRISNDYKLLRCVFQLLGSNCQEDVEFLPVAESDSELYSRILATHKFIHGQFKPAIGDLSYNSKDLDAAIASRNGQTIWPLLESLPIIKPDTPDCNACSSNNSTSTPVALSNDQIDALLDLANQDILQIPILLALHYVLTDSPAQSKIRYRLLDLSSNGLDLISQRLVQLILHTNC</sequence>
<dbReference type="PROSITE" id="PS00463">
    <property type="entry name" value="ZN2_CY6_FUNGAL_1"/>
    <property type="match status" value="1"/>
</dbReference>
<dbReference type="VEuPathDB" id="FungiDB:TRICI_004773"/>
<name>A0A642V0Z2_9ASCO</name>
<feature type="non-terminal residue" evidence="9">
    <location>
        <position position="1"/>
    </location>
</feature>
<dbReference type="InterPro" id="IPR036864">
    <property type="entry name" value="Zn2-C6_fun-type_DNA-bd_sf"/>
</dbReference>
<dbReference type="Pfam" id="PF00172">
    <property type="entry name" value="Zn_clus"/>
    <property type="match status" value="1"/>
</dbReference>
<feature type="domain" description="Zn(2)-C6 fungal-type" evidence="8">
    <location>
        <begin position="65"/>
        <end position="93"/>
    </location>
</feature>
<keyword evidence="5" id="KW-0804">Transcription</keyword>
<dbReference type="GO" id="GO:0003677">
    <property type="term" value="F:DNA binding"/>
    <property type="evidence" value="ECO:0007669"/>
    <property type="project" value="UniProtKB-KW"/>
</dbReference>
<evidence type="ECO:0000256" key="6">
    <source>
        <dbReference type="ARBA" id="ARBA00023242"/>
    </source>
</evidence>
<dbReference type="Proteomes" id="UP000761534">
    <property type="component" value="Unassembled WGS sequence"/>
</dbReference>
<dbReference type="InterPro" id="IPR001138">
    <property type="entry name" value="Zn2Cys6_DnaBD"/>
</dbReference>
<accession>A0A642V0Z2</accession>
<keyword evidence="4" id="KW-0238">DNA-binding</keyword>
<dbReference type="Gene3D" id="4.10.240.10">
    <property type="entry name" value="Zn(2)-C6 fungal-type DNA-binding domain"/>
    <property type="match status" value="1"/>
</dbReference>
<keyword evidence="6" id="KW-0539">Nucleus</keyword>
<dbReference type="SUPFAM" id="SSF101447">
    <property type="entry name" value="Formin homology 2 domain (FH2 domain)"/>
    <property type="match status" value="1"/>
</dbReference>
<dbReference type="InterPro" id="IPR052360">
    <property type="entry name" value="Transcr_Regulatory_Proteins"/>
</dbReference>
<evidence type="ECO:0000256" key="2">
    <source>
        <dbReference type="ARBA" id="ARBA00022833"/>
    </source>
</evidence>
<evidence type="ECO:0000256" key="7">
    <source>
        <dbReference type="SAM" id="MobiDB-lite"/>
    </source>
</evidence>
<keyword evidence="3" id="KW-0805">Transcription regulation</keyword>
<gene>
    <name evidence="9" type="ORF">TRICI_004773</name>
</gene>
<evidence type="ECO:0000259" key="8">
    <source>
        <dbReference type="PROSITE" id="PS50048"/>
    </source>
</evidence>
<evidence type="ECO:0000256" key="1">
    <source>
        <dbReference type="ARBA" id="ARBA00022723"/>
    </source>
</evidence>
<evidence type="ECO:0000256" key="3">
    <source>
        <dbReference type="ARBA" id="ARBA00023015"/>
    </source>
</evidence>
<dbReference type="GO" id="GO:0000981">
    <property type="term" value="F:DNA-binding transcription factor activity, RNA polymerase II-specific"/>
    <property type="evidence" value="ECO:0007669"/>
    <property type="project" value="InterPro"/>
</dbReference>
<feature type="compositionally biased region" description="Pro residues" evidence="7">
    <location>
        <begin position="15"/>
        <end position="28"/>
    </location>
</feature>
<dbReference type="GO" id="GO:0008270">
    <property type="term" value="F:zinc ion binding"/>
    <property type="evidence" value="ECO:0007669"/>
    <property type="project" value="InterPro"/>
</dbReference>
<dbReference type="SUPFAM" id="SSF57701">
    <property type="entry name" value="Zn2/Cys6 DNA-binding domain"/>
    <property type="match status" value="1"/>
</dbReference>
<dbReference type="AlphaFoldDB" id="A0A642V0Z2"/>
<evidence type="ECO:0000256" key="4">
    <source>
        <dbReference type="ARBA" id="ARBA00023125"/>
    </source>
</evidence>
<organism evidence="9 10">
    <name type="scientific">Trichomonascus ciferrii</name>
    <dbReference type="NCBI Taxonomy" id="44093"/>
    <lineage>
        <taxon>Eukaryota</taxon>
        <taxon>Fungi</taxon>
        <taxon>Dikarya</taxon>
        <taxon>Ascomycota</taxon>
        <taxon>Saccharomycotina</taxon>
        <taxon>Dipodascomycetes</taxon>
        <taxon>Dipodascales</taxon>
        <taxon>Trichomonascaceae</taxon>
        <taxon>Trichomonascus</taxon>
        <taxon>Trichomonascus ciferrii complex</taxon>
    </lineage>
</organism>
<dbReference type="SMART" id="SM00066">
    <property type="entry name" value="GAL4"/>
    <property type="match status" value="1"/>
</dbReference>
<keyword evidence="10" id="KW-1185">Reference proteome</keyword>
<reference evidence="9" key="1">
    <citation type="journal article" date="2019" name="G3 (Bethesda)">
        <title>Genome Assemblies of Two Rare Opportunistic Yeast Pathogens: Diutina rugosa (syn. Candida rugosa) and Trichomonascus ciferrii (syn. Candida ciferrii).</title>
        <authorList>
            <person name="Mixao V."/>
            <person name="Saus E."/>
            <person name="Hansen A.P."/>
            <person name="Lass-Florl C."/>
            <person name="Gabaldon T."/>
        </authorList>
    </citation>
    <scope>NUCLEOTIDE SEQUENCE</scope>
    <source>
        <strain evidence="9">CBS 4856</strain>
    </source>
</reference>
<comment type="caution">
    <text evidence="9">The sequence shown here is derived from an EMBL/GenBank/DDBJ whole genome shotgun (WGS) entry which is preliminary data.</text>
</comment>
<dbReference type="EMBL" id="SWFS01000364">
    <property type="protein sequence ID" value="KAA8908435.1"/>
    <property type="molecule type" value="Genomic_DNA"/>
</dbReference>
<dbReference type="PANTHER" id="PTHR36206">
    <property type="entry name" value="ASPERCRYPTIN BIOSYNTHESIS CLUSTER-SPECIFIC TRANSCRIPTION REGULATOR ATNN-RELATED"/>
    <property type="match status" value="1"/>
</dbReference>
<proteinExistence type="predicted"/>